<dbReference type="InterPro" id="IPR014746">
    <property type="entry name" value="Gln_synth/guanido_kin_cat_dom"/>
</dbReference>
<keyword evidence="3 5" id="KW-0067">ATP-binding</keyword>
<dbReference type="HAMAP" id="MF_01609">
    <property type="entry name" value="Glu_cys_ligase_2"/>
    <property type="match status" value="1"/>
</dbReference>
<evidence type="ECO:0000256" key="4">
    <source>
        <dbReference type="ARBA" id="ARBA00048819"/>
    </source>
</evidence>
<dbReference type="EC" id="6.3.2.2" evidence="5"/>
<comment type="similarity">
    <text evidence="5">Belongs to the glutamate--cysteine ligase type 2 family. YbdK subfamily.</text>
</comment>
<proteinExistence type="inferred from homology"/>
<keyword evidence="2 5" id="KW-0547">Nucleotide-binding</keyword>
<dbReference type="InterPro" id="IPR006336">
    <property type="entry name" value="GCS2"/>
</dbReference>
<dbReference type="EMBL" id="JBIAZU010000008">
    <property type="protein sequence ID" value="MFF5295891.1"/>
    <property type="molecule type" value="Genomic_DNA"/>
</dbReference>
<sequence>MTQQAMGDAMLTMGVEEEFLLLGPDGAVVPSAPFVARLAKAGDQIKPEFLSYQLETTTAVCTRLDQLRRELVQLRLRAADAARRAGASLVSVGAPPFASGPLGAVTDDTRYRDLAGQFPGAVVAGSSCACQVHIGVPDRDLAVEVLARIRPWLPALLALTVNSPFAGDRDTGWASYRYHLQQRWPTFRPPGAWAGAERYDRVVRSLVGAGAALDVGGIYFLARLSARYPTVEVRVADACLSVEDTVFFAAVVRALVATLIEDARHNITTLPIPTGVVDAHLMTAAHGQVRVRRGRTPDGGSPAAGAVARLMTKVSPALTAWGDAEEVFASLDRLRHEGTGADRQRRAWIRAGSPEAFVDFLANATAPVATAHK</sequence>
<organism evidence="6 7">
    <name type="scientific">Paractinoplanes globisporus</name>
    <dbReference type="NCBI Taxonomy" id="113565"/>
    <lineage>
        <taxon>Bacteria</taxon>
        <taxon>Bacillati</taxon>
        <taxon>Actinomycetota</taxon>
        <taxon>Actinomycetes</taxon>
        <taxon>Micromonosporales</taxon>
        <taxon>Micromonosporaceae</taxon>
        <taxon>Paractinoplanes</taxon>
    </lineage>
</organism>
<dbReference type="Gene3D" id="3.30.590.20">
    <property type="match status" value="1"/>
</dbReference>
<dbReference type="InterPro" id="IPR011793">
    <property type="entry name" value="YbdK"/>
</dbReference>
<evidence type="ECO:0000313" key="6">
    <source>
        <dbReference type="EMBL" id="MFF5295891.1"/>
    </source>
</evidence>
<dbReference type="NCBIfam" id="TIGR02050">
    <property type="entry name" value="gshA_cyan_rel"/>
    <property type="match status" value="1"/>
</dbReference>
<accession>A0ABW6WUL3</accession>
<evidence type="ECO:0000256" key="1">
    <source>
        <dbReference type="ARBA" id="ARBA00022598"/>
    </source>
</evidence>
<evidence type="ECO:0000256" key="2">
    <source>
        <dbReference type="ARBA" id="ARBA00022741"/>
    </source>
</evidence>
<dbReference type="Proteomes" id="UP001602245">
    <property type="component" value="Unassembled WGS sequence"/>
</dbReference>
<evidence type="ECO:0000256" key="3">
    <source>
        <dbReference type="ARBA" id="ARBA00022840"/>
    </source>
</evidence>
<dbReference type="Pfam" id="PF04107">
    <property type="entry name" value="GCS2"/>
    <property type="match status" value="1"/>
</dbReference>
<dbReference type="PANTHER" id="PTHR36510:SF1">
    <property type="entry name" value="GLUTAMATE--CYSTEINE LIGASE 2-RELATED"/>
    <property type="match status" value="1"/>
</dbReference>
<dbReference type="SUPFAM" id="SSF55931">
    <property type="entry name" value="Glutamine synthetase/guanido kinase"/>
    <property type="match status" value="1"/>
</dbReference>
<gene>
    <name evidence="6" type="ORF">ACFY35_41205</name>
</gene>
<evidence type="ECO:0000313" key="7">
    <source>
        <dbReference type="Proteomes" id="UP001602245"/>
    </source>
</evidence>
<keyword evidence="7" id="KW-1185">Reference proteome</keyword>
<evidence type="ECO:0000256" key="5">
    <source>
        <dbReference type="HAMAP-Rule" id="MF_01609"/>
    </source>
</evidence>
<comment type="function">
    <text evidence="5">ATP-dependent carboxylate-amine ligase which exhibits weak glutamate--cysteine ligase activity.</text>
</comment>
<protein>
    <recommendedName>
        <fullName evidence="5">Putative glutamate--cysteine ligase 2</fullName>
        <ecNumber evidence="5">6.3.2.2</ecNumber>
    </recommendedName>
    <alternativeName>
        <fullName evidence="5">Gamma-glutamylcysteine synthetase 2</fullName>
        <shortName evidence="5">GCS 2</shortName>
        <shortName evidence="5">Gamma-GCS 2</shortName>
    </alternativeName>
</protein>
<dbReference type="RefSeq" id="WP_245577517.1">
    <property type="nucleotide sequence ID" value="NZ_JBIAZU010000008.1"/>
</dbReference>
<dbReference type="GO" id="GO:0016874">
    <property type="term" value="F:ligase activity"/>
    <property type="evidence" value="ECO:0007669"/>
    <property type="project" value="UniProtKB-KW"/>
</dbReference>
<dbReference type="PANTHER" id="PTHR36510">
    <property type="entry name" value="GLUTAMATE--CYSTEINE LIGASE 2-RELATED"/>
    <property type="match status" value="1"/>
</dbReference>
<comment type="catalytic activity">
    <reaction evidence="4 5">
        <text>L-cysteine + L-glutamate + ATP = gamma-L-glutamyl-L-cysteine + ADP + phosphate + H(+)</text>
        <dbReference type="Rhea" id="RHEA:13285"/>
        <dbReference type="ChEBI" id="CHEBI:15378"/>
        <dbReference type="ChEBI" id="CHEBI:29985"/>
        <dbReference type="ChEBI" id="CHEBI:30616"/>
        <dbReference type="ChEBI" id="CHEBI:35235"/>
        <dbReference type="ChEBI" id="CHEBI:43474"/>
        <dbReference type="ChEBI" id="CHEBI:58173"/>
        <dbReference type="ChEBI" id="CHEBI:456216"/>
        <dbReference type="EC" id="6.3.2.2"/>
    </reaction>
</comment>
<name>A0ABW6WUL3_9ACTN</name>
<dbReference type="InterPro" id="IPR050141">
    <property type="entry name" value="GCL_type2/YbdK_subfam"/>
</dbReference>
<keyword evidence="1 5" id="KW-0436">Ligase</keyword>
<comment type="caution">
    <text evidence="6">The sequence shown here is derived from an EMBL/GenBank/DDBJ whole genome shotgun (WGS) entry which is preliminary data.</text>
</comment>
<reference evidence="6 7" key="1">
    <citation type="submission" date="2024-10" db="EMBL/GenBank/DDBJ databases">
        <title>The Natural Products Discovery Center: Release of the First 8490 Sequenced Strains for Exploring Actinobacteria Biosynthetic Diversity.</title>
        <authorList>
            <person name="Kalkreuter E."/>
            <person name="Kautsar S.A."/>
            <person name="Yang D."/>
            <person name="Bader C.D."/>
            <person name="Teijaro C.N."/>
            <person name="Fluegel L."/>
            <person name="Davis C.M."/>
            <person name="Simpson J.R."/>
            <person name="Lauterbach L."/>
            <person name="Steele A.D."/>
            <person name="Gui C."/>
            <person name="Meng S."/>
            <person name="Li G."/>
            <person name="Viehrig K."/>
            <person name="Ye F."/>
            <person name="Su P."/>
            <person name="Kiefer A.F."/>
            <person name="Nichols A."/>
            <person name="Cepeda A.J."/>
            <person name="Yan W."/>
            <person name="Fan B."/>
            <person name="Jiang Y."/>
            <person name="Adhikari A."/>
            <person name="Zheng C.-J."/>
            <person name="Schuster L."/>
            <person name="Cowan T.M."/>
            <person name="Smanski M.J."/>
            <person name="Chevrette M.G."/>
            <person name="De Carvalho L.P.S."/>
            <person name="Shen B."/>
        </authorList>
    </citation>
    <scope>NUCLEOTIDE SEQUENCE [LARGE SCALE GENOMIC DNA]</scope>
    <source>
        <strain evidence="6 7">NPDC000087</strain>
    </source>
</reference>